<keyword evidence="3" id="KW-1185">Reference proteome</keyword>
<evidence type="ECO:0000313" key="3">
    <source>
        <dbReference type="Proteomes" id="UP001250662"/>
    </source>
</evidence>
<name>A0ABU3BE77_9FLAO</name>
<feature type="transmembrane region" description="Helical" evidence="1">
    <location>
        <begin position="21"/>
        <end position="42"/>
    </location>
</feature>
<comment type="caution">
    <text evidence="2">The sequence shown here is derived from an EMBL/GenBank/DDBJ whole genome shotgun (WGS) entry which is preliminary data.</text>
</comment>
<keyword evidence="1" id="KW-1133">Transmembrane helix</keyword>
<dbReference type="Proteomes" id="UP001250662">
    <property type="component" value="Unassembled WGS sequence"/>
</dbReference>
<gene>
    <name evidence="2" type="ORF">RM520_02400</name>
</gene>
<keyword evidence="1" id="KW-0472">Membrane</keyword>
<reference evidence="2 3" key="1">
    <citation type="submission" date="2023-09" db="EMBL/GenBank/DDBJ databases">
        <authorList>
            <person name="Rey-Velasco X."/>
        </authorList>
    </citation>
    <scope>NUCLEOTIDE SEQUENCE [LARGE SCALE GENOMIC DNA]</scope>
    <source>
        <strain evidence="2 3">P007</strain>
    </source>
</reference>
<proteinExistence type="predicted"/>
<evidence type="ECO:0000313" key="2">
    <source>
        <dbReference type="EMBL" id="MDT0620456.1"/>
    </source>
</evidence>
<dbReference type="Pfam" id="PF19578">
    <property type="entry name" value="DUF6090"/>
    <property type="match status" value="1"/>
</dbReference>
<accession>A0ABU3BE77</accession>
<protein>
    <submittedName>
        <fullName evidence="2">DUF6090 family protein</fullName>
    </submittedName>
</protein>
<dbReference type="InterPro" id="IPR045749">
    <property type="entry name" value="DUF6090"/>
</dbReference>
<evidence type="ECO:0000256" key="1">
    <source>
        <dbReference type="SAM" id="Phobius"/>
    </source>
</evidence>
<organism evidence="2 3">
    <name type="scientific">Croceitalea vernalis</name>
    <dbReference type="NCBI Taxonomy" id="3075599"/>
    <lineage>
        <taxon>Bacteria</taxon>
        <taxon>Pseudomonadati</taxon>
        <taxon>Bacteroidota</taxon>
        <taxon>Flavobacteriia</taxon>
        <taxon>Flavobacteriales</taxon>
        <taxon>Flavobacteriaceae</taxon>
        <taxon>Croceitalea</taxon>
    </lineage>
</organism>
<dbReference type="RefSeq" id="WP_311386840.1">
    <property type="nucleotide sequence ID" value="NZ_JAVRHU010000001.1"/>
</dbReference>
<dbReference type="EMBL" id="JAVRHU010000001">
    <property type="protein sequence ID" value="MDT0620456.1"/>
    <property type="molecule type" value="Genomic_DNA"/>
</dbReference>
<keyword evidence="1" id="KW-0812">Transmembrane</keyword>
<sequence length="199" mass="23120">MIKIFRKTRLQLMDKNKKGSYLKYAFGEIILVVIGILIALSINNWNENRKDKNYLNKIYTSIQNELKESKVNLEASIPKQQVLIDSLMQYVNNDSISIYGIIRKADGIQSPIIKTNSWKAIANSKIELIEFEKLSALSEIEETKKNLDLKTTKLVDYLIENLKTTNKEKKEVFLLLSEEILSTSRYSQSEIEEFLNEYD</sequence>